<dbReference type="HOGENOM" id="CLU_003703_9_2_1"/>
<reference evidence="2" key="2">
    <citation type="submission" date="2015-01" db="EMBL/GenBank/DDBJ databases">
        <title>Evolutionary Origins and Diversification of the Mycorrhizal Mutualists.</title>
        <authorList>
            <consortium name="DOE Joint Genome Institute"/>
            <consortium name="Mycorrhizal Genomics Consortium"/>
            <person name="Kohler A."/>
            <person name="Kuo A."/>
            <person name="Nagy L.G."/>
            <person name="Floudas D."/>
            <person name="Copeland A."/>
            <person name="Barry K.W."/>
            <person name="Cichocki N."/>
            <person name="Veneault-Fourrey C."/>
            <person name="LaButti K."/>
            <person name="Lindquist E.A."/>
            <person name="Lipzen A."/>
            <person name="Lundell T."/>
            <person name="Morin E."/>
            <person name="Murat C."/>
            <person name="Riley R."/>
            <person name="Ohm R."/>
            <person name="Sun H."/>
            <person name="Tunlid A."/>
            <person name="Henrissat B."/>
            <person name="Grigoriev I.V."/>
            <person name="Hibbett D.S."/>
            <person name="Martin F."/>
        </authorList>
    </citation>
    <scope>NUCLEOTIDE SEQUENCE [LARGE SCALE GENOMIC DNA]</scope>
    <source>
        <strain evidence="2">F 1598</strain>
    </source>
</reference>
<gene>
    <name evidence="1" type="ORF">PILCRDRAFT_78150</name>
</gene>
<organism evidence="1 2">
    <name type="scientific">Piloderma croceum (strain F 1598)</name>
    <dbReference type="NCBI Taxonomy" id="765440"/>
    <lineage>
        <taxon>Eukaryota</taxon>
        <taxon>Fungi</taxon>
        <taxon>Dikarya</taxon>
        <taxon>Basidiomycota</taxon>
        <taxon>Agaricomycotina</taxon>
        <taxon>Agaricomycetes</taxon>
        <taxon>Agaricomycetidae</taxon>
        <taxon>Atheliales</taxon>
        <taxon>Atheliaceae</taxon>
        <taxon>Piloderma</taxon>
    </lineage>
</organism>
<dbReference type="InParanoid" id="A0A0C3BFD0"/>
<accession>A0A0C3BFD0</accession>
<dbReference type="OrthoDB" id="2655898at2759"/>
<dbReference type="Proteomes" id="UP000054166">
    <property type="component" value="Unassembled WGS sequence"/>
</dbReference>
<evidence type="ECO:0000313" key="2">
    <source>
        <dbReference type="Proteomes" id="UP000054166"/>
    </source>
</evidence>
<sequence>RVYDHAWQALMQLDVDGEYLETLKDITRENMKMAGDVTEENRVGQQSSTLAWFWRLGGDPASEDA</sequence>
<keyword evidence="2" id="KW-1185">Reference proteome</keyword>
<protein>
    <submittedName>
        <fullName evidence="1">Uncharacterized protein</fullName>
    </submittedName>
</protein>
<name>A0A0C3BFD0_PILCF</name>
<evidence type="ECO:0000313" key="1">
    <source>
        <dbReference type="EMBL" id="KIM76022.1"/>
    </source>
</evidence>
<dbReference type="EMBL" id="KN833039">
    <property type="protein sequence ID" value="KIM76022.1"/>
    <property type="molecule type" value="Genomic_DNA"/>
</dbReference>
<reference evidence="1 2" key="1">
    <citation type="submission" date="2014-04" db="EMBL/GenBank/DDBJ databases">
        <authorList>
            <consortium name="DOE Joint Genome Institute"/>
            <person name="Kuo A."/>
            <person name="Tarkka M."/>
            <person name="Buscot F."/>
            <person name="Kohler A."/>
            <person name="Nagy L.G."/>
            <person name="Floudas D."/>
            <person name="Copeland A."/>
            <person name="Barry K.W."/>
            <person name="Cichocki N."/>
            <person name="Veneault-Fourrey C."/>
            <person name="LaButti K."/>
            <person name="Lindquist E.A."/>
            <person name="Lipzen A."/>
            <person name="Lundell T."/>
            <person name="Morin E."/>
            <person name="Murat C."/>
            <person name="Sun H."/>
            <person name="Tunlid A."/>
            <person name="Henrissat B."/>
            <person name="Grigoriev I.V."/>
            <person name="Hibbett D.S."/>
            <person name="Martin F."/>
            <person name="Nordberg H.P."/>
            <person name="Cantor M.N."/>
            <person name="Hua S.X."/>
        </authorList>
    </citation>
    <scope>NUCLEOTIDE SEQUENCE [LARGE SCALE GENOMIC DNA]</scope>
    <source>
        <strain evidence="1 2">F 1598</strain>
    </source>
</reference>
<dbReference type="AlphaFoldDB" id="A0A0C3BFD0"/>
<feature type="non-terminal residue" evidence="1">
    <location>
        <position position="1"/>
    </location>
</feature>
<proteinExistence type="predicted"/>